<keyword evidence="9" id="KW-1185">Reference proteome</keyword>
<dbReference type="InterPro" id="IPR052031">
    <property type="entry name" value="Membrane_Transporter-Flippase"/>
</dbReference>
<feature type="transmembrane region" description="Helical" evidence="7">
    <location>
        <begin position="135"/>
        <end position="159"/>
    </location>
</feature>
<dbReference type="GO" id="GO:0015297">
    <property type="term" value="F:antiporter activity"/>
    <property type="evidence" value="ECO:0007669"/>
    <property type="project" value="InterPro"/>
</dbReference>
<dbReference type="GO" id="GO:0005886">
    <property type="term" value="C:plasma membrane"/>
    <property type="evidence" value="ECO:0007669"/>
    <property type="project" value="UniProtKB-SubCell"/>
</dbReference>
<dbReference type="PANTHER" id="PTHR43549">
    <property type="entry name" value="MULTIDRUG RESISTANCE PROTEIN YPNP-RELATED"/>
    <property type="match status" value="1"/>
</dbReference>
<gene>
    <name evidence="8" type="ORF">FZ942_34210</name>
</gene>
<keyword evidence="3" id="KW-1003">Cell membrane</keyword>
<feature type="transmembrane region" description="Helical" evidence="7">
    <location>
        <begin position="353"/>
        <end position="378"/>
    </location>
</feature>
<dbReference type="PIRSF" id="PIRSF006603">
    <property type="entry name" value="DinF"/>
    <property type="match status" value="1"/>
</dbReference>
<dbReference type="Proteomes" id="UP000324927">
    <property type="component" value="Unassembled WGS sequence"/>
</dbReference>
<evidence type="ECO:0000256" key="5">
    <source>
        <dbReference type="ARBA" id="ARBA00022989"/>
    </source>
</evidence>
<comment type="caution">
    <text evidence="8">The sequence shown here is derived from an EMBL/GenBank/DDBJ whole genome shotgun (WGS) entry which is preliminary data.</text>
</comment>
<keyword evidence="4 7" id="KW-0812">Transmembrane</keyword>
<dbReference type="GO" id="GO:0042910">
    <property type="term" value="F:xenobiotic transmembrane transporter activity"/>
    <property type="evidence" value="ECO:0007669"/>
    <property type="project" value="InterPro"/>
</dbReference>
<evidence type="ECO:0000256" key="6">
    <source>
        <dbReference type="ARBA" id="ARBA00023136"/>
    </source>
</evidence>
<evidence type="ECO:0000313" key="9">
    <source>
        <dbReference type="Proteomes" id="UP000324927"/>
    </source>
</evidence>
<feature type="transmembrane region" description="Helical" evidence="7">
    <location>
        <begin position="390"/>
        <end position="410"/>
    </location>
</feature>
<evidence type="ECO:0000256" key="3">
    <source>
        <dbReference type="ARBA" id="ARBA00022475"/>
    </source>
</evidence>
<feature type="transmembrane region" description="Helical" evidence="7">
    <location>
        <begin position="92"/>
        <end position="115"/>
    </location>
</feature>
<dbReference type="InterPro" id="IPR048279">
    <property type="entry name" value="MdtK-like"/>
</dbReference>
<feature type="transmembrane region" description="Helical" evidence="7">
    <location>
        <begin position="18"/>
        <end position="45"/>
    </location>
</feature>
<dbReference type="EMBL" id="VTTN01000030">
    <property type="protein sequence ID" value="KAA0587149.1"/>
    <property type="molecule type" value="Genomic_DNA"/>
</dbReference>
<feature type="transmembrane region" description="Helical" evidence="7">
    <location>
        <begin position="313"/>
        <end position="333"/>
    </location>
</feature>
<dbReference type="PANTHER" id="PTHR43549:SF3">
    <property type="entry name" value="MULTIDRUG RESISTANCE PROTEIN YPNP-RELATED"/>
    <property type="match status" value="1"/>
</dbReference>
<dbReference type="AlphaFoldDB" id="A0A5A9G1T0"/>
<reference evidence="8 9" key="1">
    <citation type="submission" date="2019-08" db="EMBL/GenBank/DDBJ databases">
        <authorList>
            <person name="Grouzdev D."/>
            <person name="Tikhonova E."/>
            <person name="Kravchenko I."/>
        </authorList>
    </citation>
    <scope>NUCLEOTIDE SEQUENCE [LARGE SCALE GENOMIC DNA]</scope>
    <source>
        <strain evidence="8 9">59b</strain>
    </source>
</reference>
<protein>
    <submittedName>
        <fullName evidence="8">Multidrug transporter</fullName>
    </submittedName>
</protein>
<feature type="transmembrane region" description="Helical" evidence="7">
    <location>
        <begin position="280"/>
        <end position="301"/>
    </location>
</feature>
<dbReference type="OrthoDB" id="9806302at2"/>
<dbReference type="InterPro" id="IPR002528">
    <property type="entry name" value="MATE_fam"/>
</dbReference>
<comment type="subcellular location">
    <subcellularLocation>
        <location evidence="1">Cell inner membrane</location>
        <topology evidence="1">Multi-pass membrane protein</topology>
    </subcellularLocation>
</comment>
<evidence type="ECO:0000256" key="2">
    <source>
        <dbReference type="ARBA" id="ARBA00022448"/>
    </source>
</evidence>
<evidence type="ECO:0000256" key="1">
    <source>
        <dbReference type="ARBA" id="ARBA00004429"/>
    </source>
</evidence>
<feature type="transmembrane region" description="Helical" evidence="7">
    <location>
        <begin position="196"/>
        <end position="217"/>
    </location>
</feature>
<evidence type="ECO:0000256" key="7">
    <source>
        <dbReference type="SAM" id="Phobius"/>
    </source>
</evidence>
<evidence type="ECO:0000256" key="4">
    <source>
        <dbReference type="ARBA" id="ARBA00022692"/>
    </source>
</evidence>
<feature type="transmembrane region" description="Helical" evidence="7">
    <location>
        <begin position="416"/>
        <end position="435"/>
    </location>
</feature>
<organism evidence="8 9">
    <name type="scientific">Azospirillum lipoferum</name>
    <dbReference type="NCBI Taxonomy" id="193"/>
    <lineage>
        <taxon>Bacteria</taxon>
        <taxon>Pseudomonadati</taxon>
        <taxon>Pseudomonadota</taxon>
        <taxon>Alphaproteobacteria</taxon>
        <taxon>Rhodospirillales</taxon>
        <taxon>Azospirillaceae</taxon>
        <taxon>Azospirillum</taxon>
    </lineage>
</organism>
<dbReference type="Pfam" id="PF01554">
    <property type="entry name" value="MatE"/>
    <property type="match status" value="2"/>
</dbReference>
<feature type="transmembrane region" description="Helical" evidence="7">
    <location>
        <begin position="51"/>
        <end position="80"/>
    </location>
</feature>
<keyword evidence="6 7" id="KW-0472">Membrane</keyword>
<proteinExistence type="predicted"/>
<evidence type="ECO:0000313" key="8">
    <source>
        <dbReference type="EMBL" id="KAA0587149.1"/>
    </source>
</evidence>
<accession>A0A5A9G1T0</accession>
<keyword evidence="5 7" id="KW-1133">Transmembrane helix</keyword>
<keyword evidence="2" id="KW-0813">Transport</keyword>
<dbReference type="RefSeq" id="WP_149235502.1">
    <property type="nucleotide sequence ID" value="NZ_JALJXJ010000025.1"/>
</dbReference>
<feature type="transmembrane region" description="Helical" evidence="7">
    <location>
        <begin position="238"/>
        <end position="260"/>
    </location>
</feature>
<name>A0A5A9G1T0_AZOLI</name>
<sequence length="481" mass="48403">MAETAAGRFTTGSPMRHVMVMTATGSVGLIAVFAVDLLNLFYISLLGQRELAAAVGFAGTVLFLQSSLCIGLSIGSGALVARAIGGGRRAEAARLAGSSLILTALVAALVGLLTLPLLGPAMDLLGARGATRDLAVGYLTILSPTLPLLGLGMGCSAVLRALGDARRAMTVTLYAALFTAALNPVLIFGLRLDLTGAAVTVVLSRCLLAAIGWHGAALVHRLVAAPGWAGLLKDARTLAGIAGPAVLTNLATPIAGVYVTTSMARFGDAAVAGAAIVDRMVPVAFGTIFALTGAVGPILAQNLGAGRPDRVRATLWASLGLIVVWVLAVWLGLFLARDWVVIAFSAKGVSAELVRLFCTAVAGGFLFVGCLFVANAAFNNLGFPLLATGFNWGRATLGTMPFVAVGGWLAGAPGVLIGQAAGSVLFGLAAVWVAFRVTGRLGQTQLGGTGGGPAPEAVAVPAGVPLSGKAAAALAVQVNRP</sequence>
<feature type="transmembrane region" description="Helical" evidence="7">
    <location>
        <begin position="171"/>
        <end position="190"/>
    </location>
</feature>